<dbReference type="OrthoDB" id="10250990at2759"/>
<feature type="compositionally biased region" description="Basic and acidic residues" evidence="11">
    <location>
        <begin position="458"/>
        <end position="467"/>
    </location>
</feature>
<dbReference type="GO" id="GO:0060294">
    <property type="term" value="P:cilium movement involved in cell motility"/>
    <property type="evidence" value="ECO:0007669"/>
    <property type="project" value="Ensembl"/>
</dbReference>
<reference evidence="13 14" key="1">
    <citation type="submission" date="2019-04" db="EMBL/GenBank/DDBJ databases">
        <authorList>
            <consortium name="Wellcome Sanger Institute Data Sharing"/>
        </authorList>
    </citation>
    <scope>NUCLEOTIDE SEQUENCE [LARGE SCALE GENOMIC DNA]</scope>
</reference>
<evidence type="ECO:0000256" key="10">
    <source>
        <dbReference type="ARBA" id="ARBA00050057"/>
    </source>
</evidence>
<dbReference type="GO" id="GO:0048793">
    <property type="term" value="P:pronephros development"/>
    <property type="evidence" value="ECO:0007669"/>
    <property type="project" value="Ensembl"/>
</dbReference>
<gene>
    <name evidence="13" type="primary">DNAAF11</name>
    <name evidence="13" type="synonym">dnaaf11</name>
</gene>
<keyword evidence="8" id="KW-0966">Cell projection</keyword>
<evidence type="ECO:0000256" key="2">
    <source>
        <dbReference type="ARBA" id="ARBA00004496"/>
    </source>
</evidence>
<dbReference type="PROSITE" id="PS51450">
    <property type="entry name" value="LRR"/>
    <property type="match status" value="3"/>
</dbReference>
<evidence type="ECO:0000256" key="9">
    <source>
        <dbReference type="ARBA" id="ARBA00049982"/>
    </source>
</evidence>
<dbReference type="InterPro" id="IPR032675">
    <property type="entry name" value="LRR_dom_sf"/>
</dbReference>
<evidence type="ECO:0000256" key="4">
    <source>
        <dbReference type="ARBA" id="ARBA00022614"/>
    </source>
</evidence>
<dbReference type="FunFam" id="3.80.10.10:FF:000052">
    <property type="entry name" value="Leucine rich repeat containing 6"/>
    <property type="match status" value="1"/>
</dbReference>
<dbReference type="Pfam" id="PF14580">
    <property type="entry name" value="LRR_9"/>
    <property type="match status" value="1"/>
</dbReference>
<dbReference type="GO" id="GO:0044458">
    <property type="term" value="P:motile cilium assembly"/>
    <property type="evidence" value="ECO:0007669"/>
    <property type="project" value="Ensembl"/>
</dbReference>
<dbReference type="Gene3D" id="3.80.10.10">
    <property type="entry name" value="Ribonuclease Inhibitor"/>
    <property type="match status" value="1"/>
</dbReference>
<name>A0A8C9V8H5_SCLFO</name>
<evidence type="ECO:0000256" key="8">
    <source>
        <dbReference type="ARBA" id="ARBA00023273"/>
    </source>
</evidence>
<sequence>KGGGTTHFPQLSRHHHHQPSFFRRRHRLSLPVPPRRTPGPDGAVTEELIRRRAEHNNCEIFSLEEVSLHQQDIEKIEYIDKWCRDLKILYLQNNLISRIENVNRLKKLEYLNLALNNIEVIENLEGCESLQKLDLTVNFIGQLSCVESLKHNIHLKELFLVGNPCTDFEGYREYVITSLPQLKWLDGREIGRSERIRAGQSLEAVRRQIREQERKYLEKRERQKLEAQRSLEKQGQKRSTTDAKGNEPGFDGRCYTDIENTIPGADENKENEEKGGAEETGTGPRTDDPDKEFWETPCDFTPESRLEAHRYVEEKRRLRDRDREKDEKPRAAKTLVSKEGRILNVNEPKLDFSLTENDEDNLIVLELAVYRHMDTSLLDVDVQPTYVRVTVKGKVFQLVLPTEVLPDSSVAKRSQTTGRLQLTMPKAQGEVKPKAAAPRHRKASRGSESGAPMARPAKGVEKLEVDPSARSAVDVTNIVSQEKTTPLGPLKPLLTPATARICDCEGFEDDPDVPPLI</sequence>
<feature type="compositionally biased region" description="Basic and acidic residues" evidence="11">
    <location>
        <begin position="266"/>
        <end position="277"/>
    </location>
</feature>
<feature type="region of interest" description="Disordered" evidence="11">
    <location>
        <begin position="220"/>
        <end position="299"/>
    </location>
</feature>
<dbReference type="GO" id="GO:0001947">
    <property type="term" value="P:heart looping"/>
    <property type="evidence" value="ECO:0007669"/>
    <property type="project" value="Ensembl"/>
</dbReference>
<dbReference type="GO" id="GO:0005737">
    <property type="term" value="C:cytoplasm"/>
    <property type="evidence" value="ECO:0007669"/>
    <property type="project" value="UniProtKB-SubCell"/>
</dbReference>
<reference evidence="13" key="3">
    <citation type="submission" date="2025-09" db="UniProtKB">
        <authorList>
            <consortium name="Ensembl"/>
        </authorList>
    </citation>
    <scope>IDENTIFICATION</scope>
</reference>
<evidence type="ECO:0000256" key="3">
    <source>
        <dbReference type="ARBA" id="ARBA00022490"/>
    </source>
</evidence>
<dbReference type="AlphaFoldDB" id="A0A8C9V8H5"/>
<feature type="domain" description="CS" evidence="12">
    <location>
        <begin position="345"/>
        <end position="436"/>
    </location>
</feature>
<reference evidence="13" key="2">
    <citation type="submission" date="2025-08" db="UniProtKB">
        <authorList>
            <consortium name="Ensembl"/>
        </authorList>
    </citation>
    <scope>IDENTIFICATION</scope>
</reference>
<organism evidence="13 14">
    <name type="scientific">Scleropages formosus</name>
    <name type="common">Asian bonytongue</name>
    <name type="synonym">Osteoglossum formosum</name>
    <dbReference type="NCBI Taxonomy" id="113540"/>
    <lineage>
        <taxon>Eukaryota</taxon>
        <taxon>Metazoa</taxon>
        <taxon>Chordata</taxon>
        <taxon>Craniata</taxon>
        <taxon>Vertebrata</taxon>
        <taxon>Euteleostomi</taxon>
        <taxon>Actinopterygii</taxon>
        <taxon>Neopterygii</taxon>
        <taxon>Teleostei</taxon>
        <taxon>Osteoglossocephala</taxon>
        <taxon>Osteoglossomorpha</taxon>
        <taxon>Osteoglossiformes</taxon>
        <taxon>Osteoglossidae</taxon>
        <taxon>Scleropages</taxon>
    </lineage>
</organism>
<evidence type="ECO:0000313" key="13">
    <source>
        <dbReference type="Ensembl" id="ENSSFOP00015032481.2"/>
    </source>
</evidence>
<dbReference type="InterPro" id="IPR007052">
    <property type="entry name" value="CS_dom"/>
</dbReference>
<dbReference type="GO" id="GO:0060027">
    <property type="term" value="P:convergent extension involved in gastrulation"/>
    <property type="evidence" value="ECO:0007669"/>
    <property type="project" value="Ensembl"/>
</dbReference>
<keyword evidence="7" id="KW-0969">Cilium</keyword>
<keyword evidence="14" id="KW-1185">Reference proteome</keyword>
<feature type="compositionally biased region" description="Basic residues" evidence="11">
    <location>
        <begin position="12"/>
        <end position="28"/>
    </location>
</feature>
<keyword evidence="4" id="KW-0433">Leucine-rich repeat</keyword>
<accession>A0A8C9V8H5</accession>
<evidence type="ECO:0000256" key="6">
    <source>
        <dbReference type="ARBA" id="ARBA00023054"/>
    </source>
</evidence>
<evidence type="ECO:0000256" key="5">
    <source>
        <dbReference type="ARBA" id="ARBA00022737"/>
    </source>
</evidence>
<dbReference type="Proteomes" id="UP000694397">
    <property type="component" value="Chromosome 7"/>
</dbReference>
<evidence type="ECO:0000256" key="1">
    <source>
        <dbReference type="ARBA" id="ARBA00004138"/>
    </source>
</evidence>
<dbReference type="GO" id="GO:0005929">
    <property type="term" value="C:cilium"/>
    <property type="evidence" value="ECO:0007669"/>
    <property type="project" value="UniProtKB-SubCell"/>
</dbReference>
<keyword evidence="3" id="KW-0963">Cytoplasm</keyword>
<dbReference type="InterPro" id="IPR056496">
    <property type="entry name" value="CS_DNAAF11_C"/>
</dbReference>
<dbReference type="PANTHER" id="PTHR18849:SF0">
    <property type="entry name" value="CILIA- AND FLAGELLA-ASSOCIATED PROTEIN 410-RELATED"/>
    <property type="match status" value="1"/>
</dbReference>
<dbReference type="Pfam" id="PF23602">
    <property type="entry name" value="CS_DNAAF11_C"/>
    <property type="match status" value="1"/>
</dbReference>
<dbReference type="SMART" id="SM00446">
    <property type="entry name" value="LRRcap"/>
    <property type="match status" value="1"/>
</dbReference>
<evidence type="ECO:0000256" key="11">
    <source>
        <dbReference type="SAM" id="MobiDB-lite"/>
    </source>
</evidence>
<dbReference type="GO" id="GO:0005576">
    <property type="term" value="C:extracellular region"/>
    <property type="evidence" value="ECO:0007669"/>
    <property type="project" value="GOC"/>
</dbReference>
<dbReference type="InterPro" id="IPR001611">
    <property type="entry name" value="Leu-rich_rpt"/>
</dbReference>
<dbReference type="GO" id="GO:0009953">
    <property type="term" value="P:dorsal/ventral pattern formation"/>
    <property type="evidence" value="ECO:0007669"/>
    <property type="project" value="Ensembl"/>
</dbReference>
<dbReference type="SMART" id="SM00365">
    <property type="entry name" value="LRR_SD22"/>
    <property type="match status" value="2"/>
</dbReference>
<dbReference type="GeneTree" id="ENSGT00940000158506"/>
<keyword evidence="5" id="KW-0677">Repeat</keyword>
<comment type="similarity">
    <text evidence="9">Belongs to the tilB family.</text>
</comment>
<evidence type="ECO:0000256" key="7">
    <source>
        <dbReference type="ARBA" id="ARBA00023069"/>
    </source>
</evidence>
<feature type="compositionally biased region" description="Basic and acidic residues" evidence="11">
    <location>
        <begin position="285"/>
        <end position="294"/>
    </location>
</feature>
<feature type="region of interest" description="Disordered" evidence="11">
    <location>
        <begin position="1"/>
        <end position="42"/>
    </location>
</feature>
<dbReference type="Ensembl" id="ENSSFOT00015032843.2">
    <property type="protein sequence ID" value="ENSSFOP00015032481.2"/>
    <property type="gene ID" value="ENSSFOG00015020779.2"/>
</dbReference>
<proteinExistence type="inferred from homology"/>
<dbReference type="PANTHER" id="PTHR18849">
    <property type="entry name" value="LEUCINE RICH REPEAT PROTEIN"/>
    <property type="match status" value="1"/>
</dbReference>
<dbReference type="PROSITE" id="PS51203">
    <property type="entry name" value="CS"/>
    <property type="match status" value="1"/>
</dbReference>
<comment type="subcellular location">
    <subcellularLocation>
        <location evidence="1">Cell projection</location>
        <location evidence="1">Cilium</location>
    </subcellularLocation>
    <subcellularLocation>
        <location evidence="2">Cytoplasm</location>
    </subcellularLocation>
</comment>
<dbReference type="GO" id="GO:0036158">
    <property type="term" value="P:outer dynein arm assembly"/>
    <property type="evidence" value="ECO:0007669"/>
    <property type="project" value="TreeGrafter"/>
</dbReference>
<dbReference type="GO" id="GO:0003146">
    <property type="term" value="P:heart jogging"/>
    <property type="evidence" value="ECO:0007669"/>
    <property type="project" value="Ensembl"/>
</dbReference>
<dbReference type="InterPro" id="IPR003603">
    <property type="entry name" value="U2A'_phosphoprotein32A_C"/>
</dbReference>
<feature type="region of interest" description="Disordered" evidence="11">
    <location>
        <begin position="426"/>
        <end position="468"/>
    </location>
</feature>
<keyword evidence="6" id="KW-0175">Coiled coil</keyword>
<evidence type="ECO:0000313" key="14">
    <source>
        <dbReference type="Proteomes" id="UP000694397"/>
    </source>
</evidence>
<protein>
    <recommendedName>
        <fullName evidence="10">Leucine-rich repeat-containing protein 6</fullName>
    </recommendedName>
</protein>
<dbReference type="GO" id="GO:0003351">
    <property type="term" value="P:epithelial cilium movement involved in extracellular fluid movement"/>
    <property type="evidence" value="ECO:0007669"/>
    <property type="project" value="Ensembl"/>
</dbReference>
<feature type="compositionally biased region" description="Basic and acidic residues" evidence="11">
    <location>
        <begin position="220"/>
        <end position="245"/>
    </location>
</feature>
<evidence type="ECO:0000259" key="12">
    <source>
        <dbReference type="PROSITE" id="PS51203"/>
    </source>
</evidence>
<dbReference type="SUPFAM" id="SSF52058">
    <property type="entry name" value="L domain-like"/>
    <property type="match status" value="1"/>
</dbReference>